<keyword evidence="1" id="KW-0732">Signal</keyword>
<sequence length="399" mass="44307">MQLERIVLFVVWFLCLRSDTYGVNGRRIISKEEDMELEKQLKLINKPPVKSIQTAHGHVVDCIDIEKQLAFDHPLLKDHKIQRRPSFRQGTTKKVESGGHLLSSTPPVIGLEDIDACPLGTVPIRRATKEDLIAAKSLSTNFHTQSATTPGTDYAILQMQKNDVRSYQEIEAEINVYNPRVKEGETFAYISVRGGPDEDINLVSTGWMVSPSRYGDTSSHFFTLWTRDAFKTTGCYNTLCPGFVQIDPKFYPGSALPNASVPSGPDQFAMPASLSQDEKNNWWLTITGTRLGYFPAELFSTLKNPAETVVWGGAAISSLDGVSPPMGSGIFPSFEPNISCDFTNMWYRSASGKHNGPHKPFYDIIIDNPACYRLKYYGYLDDKAKFALQFGGPGGNCGP</sequence>
<feature type="domain" description="Neprosin PEP catalytic" evidence="2">
    <location>
        <begin position="147"/>
        <end position="398"/>
    </location>
</feature>
<name>A0A6A1UFY1_9ROSI</name>
<feature type="signal peptide" evidence="1">
    <location>
        <begin position="1"/>
        <end position="22"/>
    </location>
</feature>
<dbReference type="InterPro" id="IPR004314">
    <property type="entry name" value="Neprosin"/>
</dbReference>
<organism evidence="3 4">
    <name type="scientific">Morella rubra</name>
    <name type="common">Chinese bayberry</name>
    <dbReference type="NCBI Taxonomy" id="262757"/>
    <lineage>
        <taxon>Eukaryota</taxon>
        <taxon>Viridiplantae</taxon>
        <taxon>Streptophyta</taxon>
        <taxon>Embryophyta</taxon>
        <taxon>Tracheophyta</taxon>
        <taxon>Spermatophyta</taxon>
        <taxon>Magnoliopsida</taxon>
        <taxon>eudicotyledons</taxon>
        <taxon>Gunneridae</taxon>
        <taxon>Pentapetalae</taxon>
        <taxon>rosids</taxon>
        <taxon>fabids</taxon>
        <taxon>Fagales</taxon>
        <taxon>Myricaceae</taxon>
        <taxon>Morella</taxon>
    </lineage>
</organism>
<dbReference type="PANTHER" id="PTHR31589">
    <property type="entry name" value="PROTEIN, PUTATIVE (DUF239)-RELATED-RELATED"/>
    <property type="match status" value="1"/>
</dbReference>
<proteinExistence type="predicted"/>
<reference evidence="3 4" key="1">
    <citation type="journal article" date="2019" name="Plant Biotechnol. J.">
        <title>The red bayberry genome and genetic basis of sex determination.</title>
        <authorList>
            <person name="Jia H.M."/>
            <person name="Jia H.J."/>
            <person name="Cai Q.L."/>
            <person name="Wang Y."/>
            <person name="Zhao H.B."/>
            <person name="Yang W.F."/>
            <person name="Wang G.Y."/>
            <person name="Li Y.H."/>
            <person name="Zhan D.L."/>
            <person name="Shen Y.T."/>
            <person name="Niu Q.F."/>
            <person name="Chang L."/>
            <person name="Qiu J."/>
            <person name="Zhao L."/>
            <person name="Xie H.B."/>
            <person name="Fu W.Y."/>
            <person name="Jin J."/>
            <person name="Li X.W."/>
            <person name="Jiao Y."/>
            <person name="Zhou C.C."/>
            <person name="Tu T."/>
            <person name="Chai C.Y."/>
            <person name="Gao J.L."/>
            <person name="Fan L.J."/>
            <person name="van de Weg E."/>
            <person name="Wang J.Y."/>
            <person name="Gao Z.S."/>
        </authorList>
    </citation>
    <scope>NUCLEOTIDE SEQUENCE [LARGE SCALE GENOMIC DNA]</scope>
    <source>
        <tissue evidence="3">Leaves</tissue>
    </source>
</reference>
<dbReference type="Pfam" id="PF14365">
    <property type="entry name" value="Neprosin_AP"/>
    <property type="match status" value="1"/>
</dbReference>
<accession>A0A6A1UFY1</accession>
<comment type="caution">
    <text evidence="3">The sequence shown here is derived from an EMBL/GenBank/DDBJ whole genome shotgun (WGS) entry which is preliminary data.</text>
</comment>
<keyword evidence="4" id="KW-1185">Reference proteome</keyword>
<dbReference type="InterPro" id="IPR025521">
    <property type="entry name" value="Neprosin_propep"/>
</dbReference>
<evidence type="ECO:0000259" key="2">
    <source>
        <dbReference type="PROSITE" id="PS52045"/>
    </source>
</evidence>
<feature type="chain" id="PRO_5025559352" description="Neprosin PEP catalytic domain-containing protein" evidence="1">
    <location>
        <begin position="23"/>
        <end position="399"/>
    </location>
</feature>
<evidence type="ECO:0000313" key="4">
    <source>
        <dbReference type="Proteomes" id="UP000516437"/>
    </source>
</evidence>
<dbReference type="Pfam" id="PF03080">
    <property type="entry name" value="Neprosin"/>
    <property type="match status" value="1"/>
</dbReference>
<dbReference type="EMBL" id="RXIC02000491">
    <property type="protein sequence ID" value="KAB1199211.1"/>
    <property type="molecule type" value="Genomic_DNA"/>
</dbReference>
<evidence type="ECO:0000256" key="1">
    <source>
        <dbReference type="SAM" id="SignalP"/>
    </source>
</evidence>
<dbReference type="InterPro" id="IPR053168">
    <property type="entry name" value="Glutamic_endopeptidase"/>
</dbReference>
<dbReference type="Gene3D" id="3.90.1320.10">
    <property type="entry name" value="Outer-capsid protein sigma 3, large lobe"/>
    <property type="match status" value="1"/>
</dbReference>
<gene>
    <name evidence="3" type="ORF">CJ030_MR0G027003</name>
</gene>
<protein>
    <recommendedName>
        <fullName evidence="2">Neprosin PEP catalytic domain-containing protein</fullName>
    </recommendedName>
</protein>
<evidence type="ECO:0000313" key="3">
    <source>
        <dbReference type="EMBL" id="KAB1199211.1"/>
    </source>
</evidence>
<dbReference type="AlphaFoldDB" id="A0A6A1UFY1"/>
<dbReference type="PANTHER" id="PTHR31589:SF223">
    <property type="entry name" value="PROTEIN, PUTATIVE (DUF239)-RELATED"/>
    <property type="match status" value="1"/>
</dbReference>
<dbReference type="Proteomes" id="UP000516437">
    <property type="component" value="Unassembled WGS sequence"/>
</dbReference>
<dbReference type="PROSITE" id="PS52045">
    <property type="entry name" value="NEPROSIN_PEP_CD"/>
    <property type="match status" value="1"/>
</dbReference>
<dbReference type="OrthoDB" id="1858978at2759"/>